<feature type="transmembrane region" description="Helical" evidence="6">
    <location>
        <begin position="393"/>
        <end position="415"/>
    </location>
</feature>
<feature type="transmembrane region" description="Helical" evidence="6">
    <location>
        <begin position="331"/>
        <end position="355"/>
    </location>
</feature>
<evidence type="ECO:0000256" key="6">
    <source>
        <dbReference type="SAM" id="Phobius"/>
    </source>
</evidence>
<dbReference type="PROSITE" id="PS50850">
    <property type="entry name" value="MFS"/>
    <property type="match status" value="1"/>
</dbReference>
<feature type="transmembrane region" description="Helical" evidence="6">
    <location>
        <begin position="261"/>
        <end position="280"/>
    </location>
</feature>
<feature type="domain" description="Major facilitator superfamily (MFS) profile" evidence="7">
    <location>
        <begin position="26"/>
        <end position="445"/>
    </location>
</feature>
<keyword evidence="3 6" id="KW-1133">Transmembrane helix</keyword>
<feature type="transmembrane region" description="Helical" evidence="6">
    <location>
        <begin position="421"/>
        <end position="440"/>
    </location>
</feature>
<dbReference type="InterPro" id="IPR036259">
    <property type="entry name" value="MFS_trans_sf"/>
</dbReference>
<dbReference type="Pfam" id="PF07690">
    <property type="entry name" value="MFS_1"/>
    <property type="match status" value="1"/>
</dbReference>
<evidence type="ECO:0000256" key="5">
    <source>
        <dbReference type="SAM" id="MobiDB-lite"/>
    </source>
</evidence>
<feature type="transmembrane region" description="Helical" evidence="6">
    <location>
        <begin position="92"/>
        <end position="111"/>
    </location>
</feature>
<dbReference type="PANTHER" id="PTHR23508">
    <property type="entry name" value="CARBOXYLIC ACID TRANSPORTER PROTEIN HOMOLOG"/>
    <property type="match status" value="1"/>
</dbReference>
<evidence type="ECO:0000259" key="7">
    <source>
        <dbReference type="PROSITE" id="PS50850"/>
    </source>
</evidence>
<evidence type="ECO:0000256" key="1">
    <source>
        <dbReference type="ARBA" id="ARBA00004651"/>
    </source>
</evidence>
<dbReference type="Proteomes" id="UP001236795">
    <property type="component" value="Unassembled WGS sequence"/>
</dbReference>
<evidence type="ECO:0000256" key="2">
    <source>
        <dbReference type="ARBA" id="ARBA00022692"/>
    </source>
</evidence>
<dbReference type="PANTHER" id="PTHR23508:SF10">
    <property type="entry name" value="CARBOXYLIC ACID TRANSPORTER PROTEIN HOMOLOG"/>
    <property type="match status" value="1"/>
</dbReference>
<proteinExistence type="predicted"/>
<feature type="transmembrane region" description="Helical" evidence="6">
    <location>
        <begin position="26"/>
        <end position="49"/>
    </location>
</feature>
<evidence type="ECO:0000256" key="4">
    <source>
        <dbReference type="ARBA" id="ARBA00023136"/>
    </source>
</evidence>
<reference evidence="8 9" key="1">
    <citation type="submission" date="2023-07" db="EMBL/GenBank/DDBJ databases">
        <title>Genomic Encyclopedia of Type Strains, Phase IV (KMG-IV): sequencing the most valuable type-strain genomes for metagenomic binning, comparative biology and taxonomic classification.</title>
        <authorList>
            <person name="Goeker M."/>
        </authorList>
    </citation>
    <scope>NUCLEOTIDE SEQUENCE [LARGE SCALE GENOMIC DNA]</scope>
    <source>
        <strain evidence="8 9">DSM 40573</strain>
    </source>
</reference>
<protein>
    <submittedName>
        <fullName evidence="8">AAHS family 4-hydroxybenzoate transporter-like MFS transporter</fullName>
    </submittedName>
</protein>
<dbReference type="CDD" id="cd17365">
    <property type="entry name" value="MFS_PcaK_like"/>
    <property type="match status" value="1"/>
</dbReference>
<evidence type="ECO:0000313" key="9">
    <source>
        <dbReference type="Proteomes" id="UP001236795"/>
    </source>
</evidence>
<dbReference type="SUPFAM" id="SSF103473">
    <property type="entry name" value="MFS general substrate transporter"/>
    <property type="match status" value="1"/>
</dbReference>
<feature type="region of interest" description="Disordered" evidence="5">
    <location>
        <begin position="448"/>
        <end position="479"/>
    </location>
</feature>
<dbReference type="EMBL" id="JAUSWC010000029">
    <property type="protein sequence ID" value="MDQ0491117.1"/>
    <property type="molecule type" value="Genomic_DNA"/>
</dbReference>
<comment type="caution">
    <text evidence="8">The sequence shown here is derived from an EMBL/GenBank/DDBJ whole genome shotgun (WGS) entry which is preliminary data.</text>
</comment>
<dbReference type="RefSeq" id="WP_019521466.1">
    <property type="nucleotide sequence ID" value="NZ_JAUSWC010000029.1"/>
</dbReference>
<accession>A0ABU0KNV9</accession>
<organism evidence="8 9">
    <name type="scientific">Streptomyces thermodiastaticus</name>
    <dbReference type="NCBI Taxonomy" id="44061"/>
    <lineage>
        <taxon>Bacteria</taxon>
        <taxon>Bacillati</taxon>
        <taxon>Actinomycetota</taxon>
        <taxon>Actinomycetes</taxon>
        <taxon>Kitasatosporales</taxon>
        <taxon>Streptomycetaceae</taxon>
        <taxon>Streptomyces</taxon>
    </lineage>
</organism>
<feature type="transmembrane region" description="Helical" evidence="6">
    <location>
        <begin position="181"/>
        <end position="200"/>
    </location>
</feature>
<keyword evidence="2 6" id="KW-0812">Transmembrane</keyword>
<keyword evidence="4 6" id="KW-0472">Membrane</keyword>
<sequence>MSQQPLRLHLPDFVDERRMTPYQFRVVALCGLVMFIDGFDTQAISYMAPHIADEWGLSRNALGPMFSAALVGLMVGYMALSPLSDRFGHKRLVVAATAVFGLTTLGALWAGNVTELVVLRFVTGMGLGAAAPSAVALTGEFSPKRLRATFVLAIYCGFSVGFVVAGLAAGWLIEDHGWRSLLWAGAAAPIVLIPFLVRWLPESPVFMIRRNVAPERVYAVFRRIDGTLPPSLPGQTEPVFSVEENDSGQRTAFSSLFTRKWLWGTVLLWLVFMINLAEFYALQSWLPSIMTDLGHPMNVVVAATTLTTVGGIAAAFVTGPSMDRLGPYRTLAVLYLVGFGCLALTGVAFHAPLWVLLTANFFAGCCVSGGQKSLIALAAVFYPAPMRSTGVGWALGVGRVGGILGPILVGAALTLNWSPSAVFYAMAVPMLAAGVTVALLGMRYGPSRQGADRTDPAPDTEAPSLSHGAGPAVGQGPSV</sequence>
<evidence type="ECO:0000256" key="3">
    <source>
        <dbReference type="ARBA" id="ARBA00022989"/>
    </source>
</evidence>
<dbReference type="PROSITE" id="PS00217">
    <property type="entry name" value="SUGAR_TRANSPORT_2"/>
    <property type="match status" value="1"/>
</dbReference>
<gene>
    <name evidence="8" type="ORF">QO019_006002</name>
</gene>
<feature type="transmembrane region" description="Helical" evidence="6">
    <location>
        <begin position="117"/>
        <end position="137"/>
    </location>
</feature>
<dbReference type="InterPro" id="IPR005829">
    <property type="entry name" value="Sugar_transporter_CS"/>
</dbReference>
<feature type="transmembrane region" description="Helical" evidence="6">
    <location>
        <begin position="300"/>
        <end position="319"/>
    </location>
</feature>
<feature type="transmembrane region" description="Helical" evidence="6">
    <location>
        <begin position="149"/>
        <end position="169"/>
    </location>
</feature>
<name>A0ABU0KNV9_9ACTN</name>
<dbReference type="Gene3D" id="1.20.1250.20">
    <property type="entry name" value="MFS general substrate transporter like domains"/>
    <property type="match status" value="1"/>
</dbReference>
<comment type="subcellular location">
    <subcellularLocation>
        <location evidence="1">Cell membrane</location>
        <topology evidence="1">Multi-pass membrane protein</topology>
    </subcellularLocation>
</comment>
<dbReference type="InterPro" id="IPR020846">
    <property type="entry name" value="MFS_dom"/>
</dbReference>
<dbReference type="InterPro" id="IPR011701">
    <property type="entry name" value="MFS"/>
</dbReference>
<keyword evidence="9" id="KW-1185">Reference proteome</keyword>
<evidence type="ECO:0000313" key="8">
    <source>
        <dbReference type="EMBL" id="MDQ0491117.1"/>
    </source>
</evidence>
<feature type="transmembrane region" description="Helical" evidence="6">
    <location>
        <begin position="61"/>
        <end position="80"/>
    </location>
</feature>